<sequence length="517" mass="57721">MSLNTLPLEITQQIIGDATPDGFESIALTCKSLFRDCHPLINDYNRKKRRFWSFRYSRHSADADCDAPDDKSTCNLLHHWDDATATTGFKVTDVFGLVAHVLRDPSIGRFIHSLDLKHARVLLPSGMLPHANHNADGIRGPSPRWAEEDEANIRRFLSDPVYGEDFLEDPSTYNLNTVSVVEAEIWLLNFLPNVKDIALSKAWAYTIPPTRLRQLESIAQRANDPRKPEASLSQLVVMKPFVGHGFMSVAPLSQLTPFLSLNSLQEFYMGGVQGWGMDPTENYFTANTLGINLTRIELNGSCIGIPELSELLGKTPNLRSLCLNLESKPNSAGLSYDVGHMISIIGSRIGDVIEELAIANYPIQWYTTSPASMSAFQRLRSFEIDLRALWDGPTFRFGRAHQNYSGWVPLPLVDILPPSLETAKIYSRNLAAEGRVVRNISNLLRGFRDEHDSKLPRLVDIDLVCPPSFGQGDVHEALGLAVEAGLRVHHHQRHRCAPAFTSSFNSRFGVADAQLDR</sequence>
<dbReference type="EMBL" id="CABFNO020001551">
    <property type="protein sequence ID" value="CAG9998791.1"/>
    <property type="molecule type" value="Genomic_DNA"/>
</dbReference>
<organism evidence="1 2">
    <name type="scientific">Clonostachys byssicola</name>
    <dbReference type="NCBI Taxonomy" id="160290"/>
    <lineage>
        <taxon>Eukaryota</taxon>
        <taxon>Fungi</taxon>
        <taxon>Dikarya</taxon>
        <taxon>Ascomycota</taxon>
        <taxon>Pezizomycotina</taxon>
        <taxon>Sordariomycetes</taxon>
        <taxon>Hypocreomycetidae</taxon>
        <taxon>Hypocreales</taxon>
        <taxon>Bionectriaceae</taxon>
        <taxon>Clonostachys</taxon>
    </lineage>
</organism>
<proteinExistence type="predicted"/>
<keyword evidence="2" id="KW-1185">Reference proteome</keyword>
<evidence type="ECO:0000313" key="2">
    <source>
        <dbReference type="Proteomes" id="UP000754883"/>
    </source>
</evidence>
<protein>
    <submittedName>
        <fullName evidence="1">Uncharacterized protein</fullName>
    </submittedName>
</protein>
<dbReference type="AlphaFoldDB" id="A0A9N9UQ57"/>
<reference evidence="1" key="1">
    <citation type="submission" date="2021-10" db="EMBL/GenBank/DDBJ databases">
        <authorList>
            <person name="Piombo E."/>
        </authorList>
    </citation>
    <scope>NUCLEOTIDE SEQUENCE</scope>
</reference>
<accession>A0A9N9UQ57</accession>
<comment type="caution">
    <text evidence="1">The sequence shown here is derived from an EMBL/GenBank/DDBJ whole genome shotgun (WGS) entry which is preliminary data.</text>
</comment>
<evidence type="ECO:0000313" key="1">
    <source>
        <dbReference type="EMBL" id="CAG9998791.1"/>
    </source>
</evidence>
<name>A0A9N9UQ57_9HYPO</name>
<dbReference type="OrthoDB" id="5421601at2759"/>
<gene>
    <name evidence="1" type="ORF">CBYS24578_00018272</name>
</gene>
<dbReference type="Proteomes" id="UP000754883">
    <property type="component" value="Unassembled WGS sequence"/>
</dbReference>